<feature type="region of interest" description="Disordered" evidence="4">
    <location>
        <begin position="251"/>
        <end position="271"/>
    </location>
</feature>
<comment type="similarity">
    <text evidence="3">Belongs to the FdhD family.</text>
</comment>
<dbReference type="InterPro" id="IPR016193">
    <property type="entry name" value="Cytidine_deaminase-like"/>
</dbReference>
<accession>A0A133UF26</accession>
<dbReference type="PIRSF" id="PIRSF015626">
    <property type="entry name" value="FdhD"/>
    <property type="match status" value="1"/>
</dbReference>
<keyword evidence="1 3" id="KW-0963">Cytoplasm</keyword>
<dbReference type="Gene3D" id="3.10.20.10">
    <property type="match status" value="1"/>
</dbReference>
<dbReference type="Proteomes" id="UP000070284">
    <property type="component" value="Unassembled WGS sequence"/>
</dbReference>
<gene>
    <name evidence="3" type="primary">fdhD</name>
    <name evidence="5" type="ORF">AKJ65_07030</name>
</gene>
<dbReference type="Pfam" id="PF02634">
    <property type="entry name" value="FdhD-NarQ"/>
    <property type="match status" value="1"/>
</dbReference>
<dbReference type="InterPro" id="IPR003786">
    <property type="entry name" value="FdhD"/>
</dbReference>
<proteinExistence type="inferred from homology"/>
<dbReference type="PANTHER" id="PTHR30592:SF1">
    <property type="entry name" value="SULFUR CARRIER PROTEIN FDHD"/>
    <property type="match status" value="1"/>
</dbReference>
<evidence type="ECO:0000256" key="1">
    <source>
        <dbReference type="ARBA" id="ARBA00022490"/>
    </source>
</evidence>
<dbReference type="NCBIfam" id="TIGR00129">
    <property type="entry name" value="fdhD_narQ"/>
    <property type="match status" value="1"/>
</dbReference>
<dbReference type="AlphaFoldDB" id="A0A133UF26"/>
<keyword evidence="2 3" id="KW-0501">Molybdenum cofactor biosynthesis</keyword>
<dbReference type="GO" id="GO:0097163">
    <property type="term" value="F:sulfur carrier activity"/>
    <property type="evidence" value="ECO:0007669"/>
    <property type="project" value="UniProtKB-UniRule"/>
</dbReference>
<reference evidence="5 6" key="1">
    <citation type="journal article" date="2016" name="Sci. Rep.">
        <title>Metabolic traits of an uncultured archaeal lineage -MSBL1- from brine pools of the Red Sea.</title>
        <authorList>
            <person name="Mwirichia R."/>
            <person name="Alam I."/>
            <person name="Rashid M."/>
            <person name="Vinu M."/>
            <person name="Ba-Alawi W."/>
            <person name="Anthony Kamau A."/>
            <person name="Kamanda Ngugi D."/>
            <person name="Goker M."/>
            <person name="Klenk H.P."/>
            <person name="Bajic V."/>
            <person name="Stingl U."/>
        </authorList>
    </citation>
    <scope>NUCLEOTIDE SEQUENCE [LARGE SCALE GENOMIC DNA]</scope>
    <source>
        <strain evidence="5">SCGC-AAA259E19</strain>
    </source>
</reference>
<keyword evidence="6" id="KW-1185">Reference proteome</keyword>
<dbReference type="Gene3D" id="3.40.140.10">
    <property type="entry name" value="Cytidine Deaminase, domain 2"/>
    <property type="match status" value="1"/>
</dbReference>
<dbReference type="PANTHER" id="PTHR30592">
    <property type="entry name" value="FORMATE DEHYDROGENASE"/>
    <property type="match status" value="1"/>
</dbReference>
<sequence length="271" mass="29753">MNEKTIKNFDTRKINRDKSGKSSEAVAVEKSYDLLLDGMRVTSLMASPSELRELGYGYLSTEGIVKSESQILSVRVMENEIYAFVEGAENIRNSLELRSSGCVGVNLDKKGKKEQASVESDLSIPSQTIFQALKELRSNVYAQTSGSHSAVLLDREGTVLAETVDVGRHNTYDKVVGKALMKDIDLSKTMLLSTGRQSAGMVMKAARSGIPIVVTKAARLSSGIKAAQRTGITLICFPDEEKMEIFSHSERIKFSSSSKREKTKNSGKRNE</sequence>
<dbReference type="GO" id="GO:0005737">
    <property type="term" value="C:cytoplasm"/>
    <property type="evidence" value="ECO:0007669"/>
    <property type="project" value="UniProtKB-SubCell"/>
</dbReference>
<protein>
    <recommendedName>
        <fullName evidence="3">Sulfur carrier protein FdhD</fullName>
    </recommendedName>
</protein>
<comment type="subcellular location">
    <subcellularLocation>
        <location evidence="3">Cytoplasm</location>
    </subcellularLocation>
</comment>
<evidence type="ECO:0000313" key="5">
    <source>
        <dbReference type="EMBL" id="KXA92813.1"/>
    </source>
</evidence>
<dbReference type="EMBL" id="LHXO01000136">
    <property type="protein sequence ID" value="KXA92813.1"/>
    <property type="molecule type" value="Genomic_DNA"/>
</dbReference>
<evidence type="ECO:0000313" key="6">
    <source>
        <dbReference type="Proteomes" id="UP000070284"/>
    </source>
</evidence>
<dbReference type="GO" id="GO:0016783">
    <property type="term" value="F:sulfurtransferase activity"/>
    <property type="evidence" value="ECO:0007669"/>
    <property type="project" value="InterPro"/>
</dbReference>
<comment type="caution">
    <text evidence="5">The sequence shown here is derived from an EMBL/GenBank/DDBJ whole genome shotgun (WGS) entry which is preliminary data.</text>
</comment>
<organism evidence="5 6">
    <name type="scientific">candidate division MSBL1 archaeon SCGC-AAA259E19</name>
    <dbReference type="NCBI Taxonomy" id="1698264"/>
    <lineage>
        <taxon>Archaea</taxon>
        <taxon>Methanobacteriati</taxon>
        <taxon>Methanobacteriota</taxon>
        <taxon>candidate division MSBL1</taxon>
    </lineage>
</organism>
<comment type="caution">
    <text evidence="3">Lacks conserved residue(s) required for the propagation of feature annotation.</text>
</comment>
<feature type="active site" description="Cysteine persulfide intermediate" evidence="3">
    <location>
        <position position="102"/>
    </location>
</feature>
<comment type="function">
    <text evidence="3">Required for formate dehydrogenase (FDH) activity. Acts as a sulfur carrier protein that transfers sulfur from IscS to the molybdenum cofactor prior to its insertion into FDH.</text>
</comment>
<dbReference type="HAMAP" id="MF_00187">
    <property type="entry name" value="FdhD"/>
    <property type="match status" value="1"/>
</dbReference>
<evidence type="ECO:0000256" key="2">
    <source>
        <dbReference type="ARBA" id="ARBA00023150"/>
    </source>
</evidence>
<dbReference type="GO" id="GO:0006777">
    <property type="term" value="P:Mo-molybdopterin cofactor biosynthetic process"/>
    <property type="evidence" value="ECO:0007669"/>
    <property type="project" value="UniProtKB-UniRule"/>
</dbReference>
<evidence type="ECO:0000256" key="4">
    <source>
        <dbReference type="SAM" id="MobiDB-lite"/>
    </source>
</evidence>
<evidence type="ECO:0000256" key="3">
    <source>
        <dbReference type="HAMAP-Rule" id="MF_00187"/>
    </source>
</evidence>
<name>A0A133UF26_9EURY</name>
<dbReference type="SUPFAM" id="SSF53927">
    <property type="entry name" value="Cytidine deaminase-like"/>
    <property type="match status" value="1"/>
</dbReference>